<feature type="transmembrane region" description="Helical" evidence="1">
    <location>
        <begin position="31"/>
        <end position="47"/>
    </location>
</feature>
<proteinExistence type="predicted"/>
<evidence type="ECO:0000313" key="3">
    <source>
        <dbReference type="Proteomes" id="UP000232062"/>
    </source>
</evidence>
<evidence type="ECO:0000256" key="1">
    <source>
        <dbReference type="SAM" id="Phobius"/>
    </source>
</evidence>
<dbReference type="EMBL" id="PIQI01000003">
    <property type="protein sequence ID" value="PJZ07365.1"/>
    <property type="molecule type" value="Genomic_DNA"/>
</dbReference>
<evidence type="ECO:0000313" key="2">
    <source>
        <dbReference type="EMBL" id="PJZ07365.1"/>
    </source>
</evidence>
<dbReference type="Proteomes" id="UP000232062">
    <property type="component" value="Unassembled WGS sequence"/>
</dbReference>
<sequence length="81" mass="8830">MCLEIILSFLFGIPYAAALNAAILNKNDLKLSLAYVGLALAVIWIGYDLSKLNKKTKYHIFFTISAKAIPAILALLAVIYG</sequence>
<keyword evidence="1" id="KW-0812">Transmembrane</keyword>
<keyword evidence="1" id="KW-1133">Transmembrane helix</keyword>
<name>A0A2M9WIH4_9GAMM</name>
<dbReference type="AlphaFoldDB" id="A0A2M9WIH4"/>
<organism evidence="2 3">
    <name type="scientific">Pantoea rodasii</name>
    <dbReference type="NCBI Taxonomy" id="1076549"/>
    <lineage>
        <taxon>Bacteria</taxon>
        <taxon>Pseudomonadati</taxon>
        <taxon>Pseudomonadota</taxon>
        <taxon>Gammaproteobacteria</taxon>
        <taxon>Enterobacterales</taxon>
        <taxon>Erwiniaceae</taxon>
        <taxon>Pantoea</taxon>
    </lineage>
</organism>
<accession>A0A2M9WIH4</accession>
<feature type="transmembrane region" description="Helical" evidence="1">
    <location>
        <begin position="59"/>
        <end position="80"/>
    </location>
</feature>
<reference evidence="2 3" key="1">
    <citation type="submission" date="2017-11" db="EMBL/GenBank/DDBJ databases">
        <title>The genome sequence of Pantoea rodasii DSM 26611.</title>
        <authorList>
            <person name="Gao J."/>
            <person name="Mao X."/>
            <person name="Sun J."/>
        </authorList>
    </citation>
    <scope>NUCLEOTIDE SEQUENCE [LARGE SCALE GENOMIC DNA]</scope>
    <source>
        <strain evidence="2 3">DSM 26611</strain>
    </source>
</reference>
<comment type="caution">
    <text evidence="2">The sequence shown here is derived from an EMBL/GenBank/DDBJ whole genome shotgun (WGS) entry which is preliminary data.</text>
</comment>
<protein>
    <submittedName>
        <fullName evidence="2">Uncharacterized protein</fullName>
    </submittedName>
</protein>
<gene>
    <name evidence="2" type="ORF">PRCB_01490</name>
</gene>
<keyword evidence="1" id="KW-0472">Membrane</keyword>
<keyword evidence="3" id="KW-1185">Reference proteome</keyword>